<feature type="compositionally biased region" description="Basic and acidic residues" evidence="9">
    <location>
        <begin position="70"/>
        <end position="82"/>
    </location>
</feature>
<accession>A0A922F8R3</accession>
<dbReference type="CDD" id="cd01627">
    <property type="entry name" value="HAD_TPP"/>
    <property type="match status" value="1"/>
</dbReference>
<evidence type="ECO:0000256" key="1">
    <source>
        <dbReference type="ARBA" id="ARBA00000500"/>
    </source>
</evidence>
<dbReference type="PANTHER" id="PTHR43768:SF24">
    <property type="entry name" value="TREHALOSE 6-PHOSPHATE PHOSPHATASE"/>
    <property type="match status" value="1"/>
</dbReference>
<evidence type="ECO:0000256" key="3">
    <source>
        <dbReference type="ARBA" id="ARBA00005199"/>
    </source>
</evidence>
<evidence type="ECO:0000256" key="4">
    <source>
        <dbReference type="ARBA" id="ARBA00008770"/>
    </source>
</evidence>
<keyword evidence="5 8" id="KW-0378">Hydrolase</keyword>
<comment type="pathway">
    <text evidence="3 8">Glycan biosynthesis; trehalose biosynthesis.</text>
</comment>
<evidence type="ECO:0000313" key="11">
    <source>
        <dbReference type="Proteomes" id="UP000811246"/>
    </source>
</evidence>
<dbReference type="FunFam" id="3.40.50.1000:FF:000175">
    <property type="entry name" value="Trehalose 6-phosphate phosphatase"/>
    <property type="match status" value="1"/>
</dbReference>
<evidence type="ECO:0000313" key="10">
    <source>
        <dbReference type="EMBL" id="KAG6715395.1"/>
    </source>
</evidence>
<comment type="similarity">
    <text evidence="4 8">Belongs to the trehalose phosphatase family.</text>
</comment>
<evidence type="ECO:0000256" key="9">
    <source>
        <dbReference type="SAM" id="MobiDB-lite"/>
    </source>
</evidence>
<comment type="catalytic activity">
    <reaction evidence="1 8">
        <text>alpha,alpha-trehalose 6-phosphate + H2O = alpha,alpha-trehalose + phosphate</text>
        <dbReference type="Rhea" id="RHEA:23420"/>
        <dbReference type="ChEBI" id="CHEBI:15377"/>
        <dbReference type="ChEBI" id="CHEBI:16551"/>
        <dbReference type="ChEBI" id="CHEBI:43474"/>
        <dbReference type="ChEBI" id="CHEBI:58429"/>
        <dbReference type="EC" id="3.1.3.12"/>
    </reaction>
</comment>
<comment type="caution">
    <text evidence="10">The sequence shown here is derived from an EMBL/GenBank/DDBJ whole genome shotgun (WGS) entry which is preliminary data.</text>
</comment>
<dbReference type="InterPro" id="IPR044651">
    <property type="entry name" value="OTSB-like"/>
</dbReference>
<comment type="function">
    <text evidence="7">Removes the phosphate from trehalose 6-phosphate to produce free trehalose. Trehalose accumulation in plant may improve abiotic stress tolerance.</text>
</comment>
<evidence type="ECO:0000256" key="8">
    <source>
        <dbReference type="RuleBase" id="RU361117"/>
    </source>
</evidence>
<dbReference type="EMBL" id="CM031829">
    <property type="protein sequence ID" value="KAG6715395.1"/>
    <property type="molecule type" value="Genomic_DNA"/>
</dbReference>
<dbReference type="GO" id="GO:0005992">
    <property type="term" value="P:trehalose biosynthetic process"/>
    <property type="evidence" value="ECO:0007669"/>
    <property type="project" value="InterPro"/>
</dbReference>
<keyword evidence="6" id="KW-0346">Stress response</keyword>
<sequence>MAHARRSSATQRVLVQQHHHHILDGRFIRNMRPVARRNDKNRSLVLLMGLMGLQRSSASYKQSVQPIQRTTKDENKGRDLSTKTRTAPLLSDPNTNDPVSLDSSYNSWVEEHPSALDSFDRMMKTAKGKRIVVFLDYDGTLSPIVDNPDRALMSEEMRAALRGVAKYFPTAIISGRSRDKVTEFVKLSNVYYAGSHGMDIMAPPIPVKSSTAGNHQTIAPHGKIFTMLEEKTKKIQGVRIEDNGFCVSVHFRQVREEDYGNLEEKVKSVVEKYPKFHLTEGKMVLEVRPSIEWNKGHALEYLLDTLGFSNSSDVLPLYIGDDRSDEDAFKVIRSRGQGYPIIVSSTPKDTKASYSLQDPSEVLSFLLRLARLKEASFSSRTLKNGSS</sequence>
<dbReference type="AlphaFoldDB" id="A0A922F8R3"/>
<comment type="cofactor">
    <cofactor evidence="2 8">
        <name>a divalent metal cation</name>
        <dbReference type="ChEBI" id="CHEBI:60240"/>
    </cofactor>
</comment>
<feature type="compositionally biased region" description="Polar residues" evidence="9">
    <location>
        <begin position="58"/>
        <end position="69"/>
    </location>
</feature>
<proteinExistence type="inferred from homology"/>
<reference evidence="10" key="1">
    <citation type="submission" date="2021-01" db="EMBL/GenBank/DDBJ databases">
        <authorList>
            <person name="Lovell J.T."/>
            <person name="Bentley N."/>
            <person name="Bhattarai G."/>
            <person name="Jenkins J.W."/>
            <person name="Sreedasyam A."/>
            <person name="Alarcon Y."/>
            <person name="Bock C."/>
            <person name="Boston L."/>
            <person name="Carlson J."/>
            <person name="Cervantes K."/>
            <person name="Clermont K."/>
            <person name="Krom N."/>
            <person name="Kubenka K."/>
            <person name="Mamidi S."/>
            <person name="Mattison C."/>
            <person name="Monteros M."/>
            <person name="Pisani C."/>
            <person name="Plott C."/>
            <person name="Rajasekar S."/>
            <person name="Rhein H.S."/>
            <person name="Rohla C."/>
            <person name="Song M."/>
            <person name="Hilaire R.S."/>
            <person name="Shu S."/>
            <person name="Wells L."/>
            <person name="Wang X."/>
            <person name="Webber J."/>
            <person name="Heerema R.J."/>
            <person name="Klein P."/>
            <person name="Conner P."/>
            <person name="Grauke L."/>
            <person name="Grimwood J."/>
            <person name="Schmutz J."/>
            <person name="Randall J.J."/>
        </authorList>
    </citation>
    <scope>NUCLEOTIDE SEQUENCE</scope>
    <source>
        <tissue evidence="10">Leaf</tissue>
    </source>
</reference>
<evidence type="ECO:0000256" key="6">
    <source>
        <dbReference type="ARBA" id="ARBA00023016"/>
    </source>
</evidence>
<dbReference type="EC" id="3.1.3.12" evidence="8"/>
<dbReference type="FunFam" id="3.30.70.1020:FF:000004">
    <property type="entry name" value="Trehalose 6-phosphate phosphatase"/>
    <property type="match status" value="1"/>
</dbReference>
<organism evidence="10 11">
    <name type="scientific">Carya illinoinensis</name>
    <name type="common">Pecan</name>
    <dbReference type="NCBI Taxonomy" id="32201"/>
    <lineage>
        <taxon>Eukaryota</taxon>
        <taxon>Viridiplantae</taxon>
        <taxon>Streptophyta</taxon>
        <taxon>Embryophyta</taxon>
        <taxon>Tracheophyta</taxon>
        <taxon>Spermatophyta</taxon>
        <taxon>Magnoliopsida</taxon>
        <taxon>eudicotyledons</taxon>
        <taxon>Gunneridae</taxon>
        <taxon>Pentapetalae</taxon>
        <taxon>rosids</taxon>
        <taxon>fabids</taxon>
        <taxon>Fagales</taxon>
        <taxon>Juglandaceae</taxon>
        <taxon>Carya</taxon>
    </lineage>
</organism>
<dbReference type="PANTHER" id="PTHR43768">
    <property type="entry name" value="TREHALOSE 6-PHOSPHATE PHOSPHATASE"/>
    <property type="match status" value="1"/>
</dbReference>
<dbReference type="InterPro" id="IPR006379">
    <property type="entry name" value="HAD-SF_hydro_IIB"/>
</dbReference>
<protein>
    <recommendedName>
        <fullName evidence="8">Trehalose 6-phosphate phosphatase</fullName>
        <ecNumber evidence="8">3.1.3.12</ecNumber>
    </recommendedName>
</protein>
<dbReference type="NCBIfam" id="TIGR00685">
    <property type="entry name" value="T6PP"/>
    <property type="match status" value="1"/>
</dbReference>
<feature type="region of interest" description="Disordered" evidence="9">
    <location>
        <begin position="58"/>
        <end position="96"/>
    </location>
</feature>
<name>A0A922F8R3_CARIL</name>
<dbReference type="Proteomes" id="UP000811246">
    <property type="component" value="Chromosome 5"/>
</dbReference>
<dbReference type="NCBIfam" id="TIGR01484">
    <property type="entry name" value="HAD-SF-IIB"/>
    <property type="match status" value="1"/>
</dbReference>
<evidence type="ECO:0000256" key="7">
    <source>
        <dbReference type="ARBA" id="ARBA00025274"/>
    </source>
</evidence>
<dbReference type="Pfam" id="PF02358">
    <property type="entry name" value="Trehalose_PPase"/>
    <property type="match status" value="1"/>
</dbReference>
<evidence type="ECO:0000256" key="2">
    <source>
        <dbReference type="ARBA" id="ARBA00001968"/>
    </source>
</evidence>
<dbReference type="GO" id="GO:0004805">
    <property type="term" value="F:trehalose-phosphatase activity"/>
    <property type="evidence" value="ECO:0007669"/>
    <property type="project" value="UniProtKB-EC"/>
</dbReference>
<evidence type="ECO:0000256" key="5">
    <source>
        <dbReference type="ARBA" id="ARBA00022801"/>
    </source>
</evidence>
<dbReference type="InterPro" id="IPR003337">
    <property type="entry name" value="Trehalose_PPase"/>
</dbReference>
<gene>
    <name evidence="10" type="ORF">I3842_05G249800</name>
</gene>